<dbReference type="GO" id="GO:0031992">
    <property type="term" value="F:energy transducer activity"/>
    <property type="evidence" value="ECO:0007669"/>
    <property type="project" value="InterPro"/>
</dbReference>
<evidence type="ECO:0000256" key="10">
    <source>
        <dbReference type="RuleBase" id="RU362123"/>
    </source>
</evidence>
<evidence type="ECO:0000256" key="7">
    <source>
        <dbReference type="ARBA" id="ARBA00022927"/>
    </source>
</evidence>
<keyword evidence="14" id="KW-1185">Reference proteome</keyword>
<dbReference type="GO" id="GO:0005886">
    <property type="term" value="C:plasma membrane"/>
    <property type="evidence" value="ECO:0007669"/>
    <property type="project" value="UniProtKB-SubCell"/>
</dbReference>
<keyword evidence="9 10" id="KW-0472">Membrane</keyword>
<name>A0A4R6UIU7_9GAMM</name>
<evidence type="ECO:0000259" key="12">
    <source>
        <dbReference type="PROSITE" id="PS52015"/>
    </source>
</evidence>
<keyword evidence="8 10" id="KW-1133">Transmembrane helix</keyword>
<dbReference type="GO" id="GO:0015891">
    <property type="term" value="P:siderophore transport"/>
    <property type="evidence" value="ECO:0007669"/>
    <property type="project" value="InterPro"/>
</dbReference>
<feature type="region of interest" description="Disordered" evidence="11">
    <location>
        <begin position="39"/>
        <end position="77"/>
    </location>
</feature>
<dbReference type="NCBIfam" id="TIGR01352">
    <property type="entry name" value="tonB_Cterm"/>
    <property type="match status" value="1"/>
</dbReference>
<protein>
    <recommendedName>
        <fullName evidence="10">Protein TonB</fullName>
    </recommendedName>
</protein>
<evidence type="ECO:0000313" key="13">
    <source>
        <dbReference type="EMBL" id="TDQ46818.1"/>
    </source>
</evidence>
<keyword evidence="10" id="KW-0735">Signal-anchor</keyword>
<gene>
    <name evidence="13" type="ORF">EV696_11280</name>
</gene>
<evidence type="ECO:0000256" key="1">
    <source>
        <dbReference type="ARBA" id="ARBA00004383"/>
    </source>
</evidence>
<dbReference type="Pfam" id="PF03544">
    <property type="entry name" value="TonB_C"/>
    <property type="match status" value="1"/>
</dbReference>
<dbReference type="OrthoDB" id="1628901at2"/>
<sequence length="209" mass="22689">MIRILVGIIGGLAAAFALFVFMAFLVSVGEVKLNTGGHRFFDVKPDDETKTKERKPPKKPEPPKTPPPPTAERVKSNEKPVAQMLDLRMDTSALGLGEGLSLGGVVGGVASFTTGTGDGEAIPVATLPPRYPVEAARDGIEGYVCFNFYVEPDGSVTDLSIYDAKPRRVFDSEARRAISKWKFKPSVEDGKPVKSELKKYCLDFKLEQG</sequence>
<dbReference type="SUPFAM" id="SSF74653">
    <property type="entry name" value="TolA/TonB C-terminal domain"/>
    <property type="match status" value="1"/>
</dbReference>
<keyword evidence="5 10" id="KW-0997">Cell inner membrane</keyword>
<feature type="transmembrane region" description="Helical" evidence="10">
    <location>
        <begin position="6"/>
        <end position="29"/>
    </location>
</feature>
<dbReference type="PANTHER" id="PTHR33446:SF14">
    <property type="entry name" value="PROTEIN TONB"/>
    <property type="match status" value="1"/>
</dbReference>
<comment type="caution">
    <text evidence="13">The sequence shown here is derived from an EMBL/GenBank/DDBJ whole genome shotgun (WGS) entry which is preliminary data.</text>
</comment>
<evidence type="ECO:0000256" key="9">
    <source>
        <dbReference type="ARBA" id="ARBA00023136"/>
    </source>
</evidence>
<dbReference type="InterPro" id="IPR006260">
    <property type="entry name" value="TonB/TolA_C"/>
</dbReference>
<dbReference type="InterPro" id="IPR003538">
    <property type="entry name" value="TonB"/>
</dbReference>
<keyword evidence="6 10" id="KW-0812">Transmembrane</keyword>
<feature type="domain" description="TonB C-terminal" evidence="12">
    <location>
        <begin position="116"/>
        <end position="209"/>
    </location>
</feature>
<dbReference type="PANTHER" id="PTHR33446">
    <property type="entry name" value="PROTEIN TONB-RELATED"/>
    <property type="match status" value="1"/>
</dbReference>
<dbReference type="GO" id="GO:0015031">
    <property type="term" value="P:protein transport"/>
    <property type="evidence" value="ECO:0007669"/>
    <property type="project" value="UniProtKB-UniRule"/>
</dbReference>
<evidence type="ECO:0000256" key="6">
    <source>
        <dbReference type="ARBA" id="ARBA00022692"/>
    </source>
</evidence>
<dbReference type="GO" id="GO:0030288">
    <property type="term" value="C:outer membrane-bounded periplasmic space"/>
    <property type="evidence" value="ECO:0007669"/>
    <property type="project" value="InterPro"/>
</dbReference>
<dbReference type="PRINTS" id="PR01374">
    <property type="entry name" value="TONBPROTEIN"/>
</dbReference>
<organism evidence="13 14">
    <name type="scientific">Permianibacter aggregans</name>
    <dbReference type="NCBI Taxonomy" id="1510150"/>
    <lineage>
        <taxon>Bacteria</taxon>
        <taxon>Pseudomonadati</taxon>
        <taxon>Pseudomonadota</taxon>
        <taxon>Gammaproteobacteria</taxon>
        <taxon>Pseudomonadales</taxon>
        <taxon>Pseudomonadaceae</taxon>
        <taxon>Permianibacter</taxon>
    </lineage>
</organism>
<dbReference type="EMBL" id="SNYM01000012">
    <property type="protein sequence ID" value="TDQ46818.1"/>
    <property type="molecule type" value="Genomic_DNA"/>
</dbReference>
<evidence type="ECO:0000256" key="2">
    <source>
        <dbReference type="ARBA" id="ARBA00006555"/>
    </source>
</evidence>
<dbReference type="InterPro" id="IPR051045">
    <property type="entry name" value="TonB-dependent_transducer"/>
</dbReference>
<dbReference type="GO" id="GO:0055085">
    <property type="term" value="P:transmembrane transport"/>
    <property type="evidence" value="ECO:0007669"/>
    <property type="project" value="InterPro"/>
</dbReference>
<keyword evidence="4 10" id="KW-1003">Cell membrane</keyword>
<dbReference type="RefSeq" id="WP_133591579.1">
    <property type="nucleotide sequence ID" value="NZ_SNYM01000012.1"/>
</dbReference>
<evidence type="ECO:0000256" key="3">
    <source>
        <dbReference type="ARBA" id="ARBA00022448"/>
    </source>
</evidence>
<feature type="compositionally biased region" description="Basic and acidic residues" evidence="11">
    <location>
        <begin position="39"/>
        <end position="51"/>
    </location>
</feature>
<evidence type="ECO:0000313" key="14">
    <source>
        <dbReference type="Proteomes" id="UP000295375"/>
    </source>
</evidence>
<evidence type="ECO:0000256" key="5">
    <source>
        <dbReference type="ARBA" id="ARBA00022519"/>
    </source>
</evidence>
<accession>A0A4R6UIU7</accession>
<dbReference type="Gene3D" id="3.30.1150.10">
    <property type="match status" value="1"/>
</dbReference>
<dbReference type="AlphaFoldDB" id="A0A4R6UIU7"/>
<dbReference type="InterPro" id="IPR037682">
    <property type="entry name" value="TonB_C"/>
</dbReference>
<evidence type="ECO:0000256" key="11">
    <source>
        <dbReference type="SAM" id="MobiDB-lite"/>
    </source>
</evidence>
<keyword evidence="7 10" id="KW-0653">Protein transport</keyword>
<dbReference type="Proteomes" id="UP000295375">
    <property type="component" value="Unassembled WGS sequence"/>
</dbReference>
<keyword evidence="3 10" id="KW-0813">Transport</keyword>
<comment type="function">
    <text evidence="10">Interacts with outer membrane receptor proteins that carry out high-affinity binding and energy dependent uptake into the periplasmic space of specific substrates. It could act to transduce energy from the cytoplasmic membrane to specific energy-requiring processes in the outer membrane, resulting in the release into the periplasm of ligands bound by these outer membrane proteins.</text>
</comment>
<proteinExistence type="inferred from homology"/>
<evidence type="ECO:0000256" key="8">
    <source>
        <dbReference type="ARBA" id="ARBA00022989"/>
    </source>
</evidence>
<evidence type="ECO:0000256" key="4">
    <source>
        <dbReference type="ARBA" id="ARBA00022475"/>
    </source>
</evidence>
<reference evidence="13 14" key="1">
    <citation type="submission" date="2019-03" db="EMBL/GenBank/DDBJ databases">
        <title>Genomic Encyclopedia of Type Strains, Phase IV (KMG-IV): sequencing the most valuable type-strain genomes for metagenomic binning, comparative biology and taxonomic classification.</title>
        <authorList>
            <person name="Goeker M."/>
        </authorList>
    </citation>
    <scope>NUCLEOTIDE SEQUENCE [LARGE SCALE GENOMIC DNA]</scope>
    <source>
        <strain evidence="13 14">DSM 103792</strain>
    </source>
</reference>
<comment type="subcellular location">
    <subcellularLocation>
        <location evidence="1 10">Cell inner membrane</location>
        <topology evidence="1 10">Single-pass membrane protein</topology>
        <orientation evidence="1 10">Periplasmic side</orientation>
    </subcellularLocation>
</comment>
<dbReference type="PROSITE" id="PS52015">
    <property type="entry name" value="TONB_CTD"/>
    <property type="match status" value="1"/>
</dbReference>
<comment type="similarity">
    <text evidence="2 10">Belongs to the TonB family.</text>
</comment>